<keyword evidence="2" id="KW-1185">Reference proteome</keyword>
<evidence type="ECO:0000313" key="1">
    <source>
        <dbReference type="EMBL" id="BBO31592.1"/>
    </source>
</evidence>
<organism evidence="1 2">
    <name type="scientific">Lacipirellula parvula</name>
    <dbReference type="NCBI Taxonomy" id="2650471"/>
    <lineage>
        <taxon>Bacteria</taxon>
        <taxon>Pseudomonadati</taxon>
        <taxon>Planctomycetota</taxon>
        <taxon>Planctomycetia</taxon>
        <taxon>Pirellulales</taxon>
        <taxon>Lacipirellulaceae</taxon>
        <taxon>Lacipirellula</taxon>
    </lineage>
</organism>
<protein>
    <submittedName>
        <fullName evidence="1">Uncharacterized protein</fullName>
    </submittedName>
</protein>
<accession>A0A5K7X6Z7</accession>
<dbReference type="KEGG" id="lpav:PLANPX_1204"/>
<sequence length="68" mass="8024">MDMPRRTPGRPHLDTHAEDAAILRSWREAKAEGITRREFAEQRSMSRDDLERVIQRATKRLPNHQTDD</sequence>
<dbReference type="Proteomes" id="UP000326837">
    <property type="component" value="Chromosome"/>
</dbReference>
<evidence type="ECO:0000313" key="2">
    <source>
        <dbReference type="Proteomes" id="UP000326837"/>
    </source>
</evidence>
<proteinExistence type="predicted"/>
<reference evidence="2" key="1">
    <citation type="submission" date="2019-10" db="EMBL/GenBank/DDBJ databases">
        <title>Lacipirellula parvula gen. nov., sp. nov., representing a lineage of planctomycetes widespread in freshwater anoxic habitats, and description of the family Lacipirellulaceae.</title>
        <authorList>
            <person name="Dedysh S.N."/>
            <person name="Kulichevskaya I.S."/>
            <person name="Beletsky A.V."/>
            <person name="Rakitin A.L."/>
            <person name="Mardanov A.V."/>
            <person name="Ivanova A.A."/>
            <person name="Saltykova V.X."/>
            <person name="Rijpstra W.I.C."/>
            <person name="Sinninghe Damste J.S."/>
            <person name="Ravin N.V."/>
        </authorList>
    </citation>
    <scope>NUCLEOTIDE SEQUENCE [LARGE SCALE GENOMIC DNA]</scope>
    <source>
        <strain evidence="2">PX69</strain>
    </source>
</reference>
<name>A0A5K7X6Z7_9BACT</name>
<dbReference type="AlphaFoldDB" id="A0A5K7X6Z7"/>
<gene>
    <name evidence="1" type="ORF">PLANPX_1204</name>
</gene>
<dbReference type="EMBL" id="AP021861">
    <property type="protein sequence ID" value="BBO31592.1"/>
    <property type="molecule type" value="Genomic_DNA"/>
</dbReference>